<dbReference type="EMBL" id="MU277198">
    <property type="protein sequence ID" value="KAI0064518.1"/>
    <property type="molecule type" value="Genomic_DNA"/>
</dbReference>
<name>A0ACB8T7K2_9AGAM</name>
<sequence length="72" mass="7352">MTESISPSKSSTSSDCAKQALVNNAGSSSSANGDDPSPNDGSASTKPLSPYLMPAPTPGGLSPPPYHYKKRK</sequence>
<organism evidence="1 2">
    <name type="scientific">Artomyces pyxidatus</name>
    <dbReference type="NCBI Taxonomy" id="48021"/>
    <lineage>
        <taxon>Eukaryota</taxon>
        <taxon>Fungi</taxon>
        <taxon>Dikarya</taxon>
        <taxon>Basidiomycota</taxon>
        <taxon>Agaricomycotina</taxon>
        <taxon>Agaricomycetes</taxon>
        <taxon>Russulales</taxon>
        <taxon>Auriscalpiaceae</taxon>
        <taxon>Artomyces</taxon>
    </lineage>
</organism>
<keyword evidence="2" id="KW-1185">Reference proteome</keyword>
<reference evidence="1" key="2">
    <citation type="journal article" date="2022" name="New Phytol.">
        <title>Evolutionary transition to the ectomycorrhizal habit in the genomes of a hyperdiverse lineage of mushroom-forming fungi.</title>
        <authorList>
            <person name="Looney B."/>
            <person name="Miyauchi S."/>
            <person name="Morin E."/>
            <person name="Drula E."/>
            <person name="Courty P.E."/>
            <person name="Kohler A."/>
            <person name="Kuo A."/>
            <person name="LaButti K."/>
            <person name="Pangilinan J."/>
            <person name="Lipzen A."/>
            <person name="Riley R."/>
            <person name="Andreopoulos W."/>
            <person name="He G."/>
            <person name="Johnson J."/>
            <person name="Nolan M."/>
            <person name="Tritt A."/>
            <person name="Barry K.W."/>
            <person name="Grigoriev I.V."/>
            <person name="Nagy L.G."/>
            <person name="Hibbett D."/>
            <person name="Henrissat B."/>
            <person name="Matheny P.B."/>
            <person name="Labbe J."/>
            <person name="Martin F.M."/>
        </authorList>
    </citation>
    <scope>NUCLEOTIDE SEQUENCE</scope>
    <source>
        <strain evidence="1">HHB10654</strain>
    </source>
</reference>
<proteinExistence type="predicted"/>
<dbReference type="Proteomes" id="UP000814140">
    <property type="component" value="Unassembled WGS sequence"/>
</dbReference>
<reference evidence="1" key="1">
    <citation type="submission" date="2021-03" db="EMBL/GenBank/DDBJ databases">
        <authorList>
            <consortium name="DOE Joint Genome Institute"/>
            <person name="Ahrendt S."/>
            <person name="Looney B.P."/>
            <person name="Miyauchi S."/>
            <person name="Morin E."/>
            <person name="Drula E."/>
            <person name="Courty P.E."/>
            <person name="Chicoki N."/>
            <person name="Fauchery L."/>
            <person name="Kohler A."/>
            <person name="Kuo A."/>
            <person name="Labutti K."/>
            <person name="Pangilinan J."/>
            <person name="Lipzen A."/>
            <person name="Riley R."/>
            <person name="Andreopoulos W."/>
            <person name="He G."/>
            <person name="Johnson J."/>
            <person name="Barry K.W."/>
            <person name="Grigoriev I.V."/>
            <person name="Nagy L."/>
            <person name="Hibbett D."/>
            <person name="Henrissat B."/>
            <person name="Matheny P.B."/>
            <person name="Labbe J."/>
            <person name="Martin F."/>
        </authorList>
    </citation>
    <scope>NUCLEOTIDE SEQUENCE</scope>
    <source>
        <strain evidence="1">HHB10654</strain>
    </source>
</reference>
<gene>
    <name evidence="1" type="ORF">BV25DRAFT_1914232</name>
</gene>
<accession>A0ACB8T7K2</accession>
<protein>
    <submittedName>
        <fullName evidence="1">Uncharacterized protein</fullName>
    </submittedName>
</protein>
<evidence type="ECO:0000313" key="1">
    <source>
        <dbReference type="EMBL" id="KAI0064518.1"/>
    </source>
</evidence>
<evidence type="ECO:0000313" key="2">
    <source>
        <dbReference type="Proteomes" id="UP000814140"/>
    </source>
</evidence>
<comment type="caution">
    <text evidence="1">The sequence shown here is derived from an EMBL/GenBank/DDBJ whole genome shotgun (WGS) entry which is preliminary data.</text>
</comment>